<dbReference type="Proteomes" id="UP000271031">
    <property type="component" value="Unassembled WGS sequence"/>
</dbReference>
<keyword evidence="3" id="KW-0479">Metal-binding</keyword>
<dbReference type="FunFam" id="3.90.230.10:FF:000014">
    <property type="entry name" value="Aminopeptidase P family protein"/>
    <property type="match status" value="1"/>
</dbReference>
<dbReference type="CDD" id="cd01092">
    <property type="entry name" value="APP-like"/>
    <property type="match status" value="1"/>
</dbReference>
<dbReference type="PRINTS" id="PR00599">
    <property type="entry name" value="MAPEPTIDASE"/>
</dbReference>
<dbReference type="Gene3D" id="3.40.350.10">
    <property type="entry name" value="Creatinase/prolidase N-terminal domain"/>
    <property type="match status" value="1"/>
</dbReference>
<keyword evidence="7" id="KW-0645">Protease</keyword>
<evidence type="ECO:0000256" key="4">
    <source>
        <dbReference type="ARBA" id="ARBA00022801"/>
    </source>
</evidence>
<dbReference type="InterPro" id="IPR036005">
    <property type="entry name" value="Creatinase/aminopeptidase-like"/>
</dbReference>
<dbReference type="EMBL" id="RHHQ01000023">
    <property type="protein sequence ID" value="RNB81159.1"/>
    <property type="molecule type" value="Genomic_DNA"/>
</dbReference>
<name>A0A3M8D0B9_9BACL</name>
<organism evidence="7 8">
    <name type="scientific">Brevibacillus fluminis</name>
    <dbReference type="NCBI Taxonomy" id="511487"/>
    <lineage>
        <taxon>Bacteria</taxon>
        <taxon>Bacillati</taxon>
        <taxon>Bacillota</taxon>
        <taxon>Bacilli</taxon>
        <taxon>Bacillales</taxon>
        <taxon>Paenibacillaceae</taxon>
        <taxon>Brevibacillus</taxon>
    </lineage>
</organism>
<dbReference type="OrthoDB" id="9806388at2"/>
<dbReference type="Pfam" id="PF00557">
    <property type="entry name" value="Peptidase_M24"/>
    <property type="match status" value="1"/>
</dbReference>
<dbReference type="GO" id="GO:0004177">
    <property type="term" value="F:aminopeptidase activity"/>
    <property type="evidence" value="ECO:0007669"/>
    <property type="project" value="UniProtKB-KW"/>
</dbReference>
<evidence type="ECO:0000313" key="8">
    <source>
        <dbReference type="Proteomes" id="UP000271031"/>
    </source>
</evidence>
<dbReference type="InterPro" id="IPR000587">
    <property type="entry name" value="Creatinase_N"/>
</dbReference>
<comment type="caution">
    <text evidence="7">The sequence shown here is derived from an EMBL/GenBank/DDBJ whole genome shotgun (WGS) entry which is preliminary data.</text>
</comment>
<comment type="similarity">
    <text evidence="2">Belongs to the peptidase M24B family.</text>
</comment>
<dbReference type="InterPro" id="IPR000994">
    <property type="entry name" value="Pept_M24"/>
</dbReference>
<dbReference type="SUPFAM" id="SSF55920">
    <property type="entry name" value="Creatinase/aminopeptidase"/>
    <property type="match status" value="1"/>
</dbReference>
<dbReference type="PANTHER" id="PTHR46112">
    <property type="entry name" value="AMINOPEPTIDASE"/>
    <property type="match status" value="1"/>
</dbReference>
<keyword evidence="4" id="KW-0378">Hydrolase</keyword>
<dbReference type="RefSeq" id="WP_122920841.1">
    <property type="nucleotide sequence ID" value="NZ_RHHQ01000023.1"/>
</dbReference>
<dbReference type="SUPFAM" id="SSF53092">
    <property type="entry name" value="Creatinase/prolidase N-terminal domain"/>
    <property type="match status" value="1"/>
</dbReference>
<keyword evidence="7" id="KW-0031">Aminopeptidase</keyword>
<dbReference type="Gene3D" id="3.90.230.10">
    <property type="entry name" value="Creatinase/methionine aminopeptidase superfamily"/>
    <property type="match status" value="1"/>
</dbReference>
<keyword evidence="8" id="KW-1185">Reference proteome</keyword>
<evidence type="ECO:0000259" key="6">
    <source>
        <dbReference type="Pfam" id="PF01321"/>
    </source>
</evidence>
<dbReference type="InterPro" id="IPR050659">
    <property type="entry name" value="Peptidase_M24B"/>
</dbReference>
<evidence type="ECO:0000256" key="1">
    <source>
        <dbReference type="ARBA" id="ARBA00001936"/>
    </source>
</evidence>
<accession>A0A3M8D0B9</accession>
<evidence type="ECO:0000259" key="5">
    <source>
        <dbReference type="Pfam" id="PF00557"/>
    </source>
</evidence>
<comment type="cofactor">
    <cofactor evidence="1">
        <name>Mn(2+)</name>
        <dbReference type="ChEBI" id="CHEBI:29035"/>
    </cofactor>
</comment>
<feature type="domain" description="Peptidase M24" evidence="5">
    <location>
        <begin position="137"/>
        <end position="339"/>
    </location>
</feature>
<dbReference type="GO" id="GO:0046872">
    <property type="term" value="F:metal ion binding"/>
    <property type="evidence" value="ECO:0007669"/>
    <property type="project" value="UniProtKB-KW"/>
</dbReference>
<evidence type="ECO:0000256" key="2">
    <source>
        <dbReference type="ARBA" id="ARBA00008766"/>
    </source>
</evidence>
<gene>
    <name evidence="7" type="ORF">EDM56_25900</name>
</gene>
<dbReference type="InterPro" id="IPR029149">
    <property type="entry name" value="Creatin/AminoP/Spt16_N"/>
</dbReference>
<sequence>MTQRLEQLREAFSKHQIDGFLTDNTANRRYLSGFTGSTGTVLVSGKAAKFITDFRYIDQATEQAVGFDIVNNDRAMLKAIAEQVKELGIKRLGFEKQLVSYGTFDDWSKALEGVELVPTTGIVEEQRMIKSEQEVSMIRTAACIADDAYAHIAKFIKPGISELQVAMELEFYMRKQGATSSSFDIIVASGVRGALPHGVASSKVIEQGDMVTLDFGALYKGYVSDITRTLAVGEPSKKMKEIYEIVLRAQVNGVQNIRAGMTGKEADALTRDIIEAAGYGEAYGHSTGHGIGLEVHEQPSLSKASDMVLKPGMMVTVEPGIYVSDLGGVRIEDDVLITETGCEIITKSTKELLILPV</sequence>
<dbReference type="GO" id="GO:0008235">
    <property type="term" value="F:metalloexopeptidase activity"/>
    <property type="evidence" value="ECO:0007669"/>
    <property type="project" value="UniProtKB-ARBA"/>
</dbReference>
<protein>
    <submittedName>
        <fullName evidence="7">Aminopeptidase P family protein</fullName>
    </submittedName>
</protein>
<evidence type="ECO:0000313" key="7">
    <source>
        <dbReference type="EMBL" id="RNB81159.1"/>
    </source>
</evidence>
<dbReference type="AlphaFoldDB" id="A0A3M8D0B9"/>
<dbReference type="InterPro" id="IPR001131">
    <property type="entry name" value="Peptidase_M24B_aminopep-P_CS"/>
</dbReference>
<dbReference type="InterPro" id="IPR001714">
    <property type="entry name" value="Pept_M24_MAP"/>
</dbReference>
<dbReference type="PANTHER" id="PTHR46112:SF3">
    <property type="entry name" value="AMINOPEPTIDASE YPDF"/>
    <property type="match status" value="1"/>
</dbReference>
<proteinExistence type="inferred from homology"/>
<reference evidence="7 8" key="1">
    <citation type="submission" date="2018-10" db="EMBL/GenBank/DDBJ databases">
        <title>Phylogenomics of Brevibacillus.</title>
        <authorList>
            <person name="Dunlap C."/>
        </authorList>
    </citation>
    <scope>NUCLEOTIDE SEQUENCE [LARGE SCALE GENOMIC DNA]</scope>
    <source>
        <strain evidence="7 8">JCM 15716</strain>
    </source>
</reference>
<dbReference type="Pfam" id="PF01321">
    <property type="entry name" value="Creatinase_N"/>
    <property type="match status" value="1"/>
</dbReference>
<evidence type="ECO:0000256" key="3">
    <source>
        <dbReference type="ARBA" id="ARBA00022723"/>
    </source>
</evidence>
<dbReference type="PROSITE" id="PS00491">
    <property type="entry name" value="PROLINE_PEPTIDASE"/>
    <property type="match status" value="1"/>
</dbReference>
<feature type="domain" description="Creatinase N-terminal" evidence="6">
    <location>
        <begin position="4"/>
        <end position="129"/>
    </location>
</feature>